<dbReference type="Proteomes" id="UP000024635">
    <property type="component" value="Unassembled WGS sequence"/>
</dbReference>
<evidence type="ECO:0000313" key="1">
    <source>
        <dbReference type="EMBL" id="EYC12708.1"/>
    </source>
</evidence>
<gene>
    <name evidence="1" type="primary">Acey_s0046.g1379</name>
    <name evidence="1" type="ORF">Y032_0046g1379</name>
</gene>
<dbReference type="AlphaFoldDB" id="A0A016UDN1"/>
<reference evidence="2" key="1">
    <citation type="journal article" date="2015" name="Nat. Genet.">
        <title>The genome and transcriptome of the zoonotic hookworm Ancylostoma ceylanicum identify infection-specific gene families.</title>
        <authorList>
            <person name="Schwarz E.M."/>
            <person name="Hu Y."/>
            <person name="Antoshechkin I."/>
            <person name="Miller M.M."/>
            <person name="Sternberg P.W."/>
            <person name="Aroian R.V."/>
        </authorList>
    </citation>
    <scope>NUCLEOTIDE SEQUENCE</scope>
    <source>
        <strain evidence="2">HY135</strain>
    </source>
</reference>
<accession>A0A016UDN1</accession>
<keyword evidence="2" id="KW-1185">Reference proteome</keyword>
<name>A0A016UDN1_9BILA</name>
<sequence>MLQNGYAAPSTGPDPGQLCSSKPKAWFSHPSNFWNSLVLCSYLPRSSVDFAHTSRNRLQEYETTFYSA</sequence>
<organism evidence="1 2">
    <name type="scientific">Ancylostoma ceylanicum</name>
    <dbReference type="NCBI Taxonomy" id="53326"/>
    <lineage>
        <taxon>Eukaryota</taxon>
        <taxon>Metazoa</taxon>
        <taxon>Ecdysozoa</taxon>
        <taxon>Nematoda</taxon>
        <taxon>Chromadorea</taxon>
        <taxon>Rhabditida</taxon>
        <taxon>Rhabditina</taxon>
        <taxon>Rhabditomorpha</taxon>
        <taxon>Strongyloidea</taxon>
        <taxon>Ancylostomatidae</taxon>
        <taxon>Ancylostomatinae</taxon>
        <taxon>Ancylostoma</taxon>
    </lineage>
</organism>
<comment type="caution">
    <text evidence="1">The sequence shown here is derived from an EMBL/GenBank/DDBJ whole genome shotgun (WGS) entry which is preliminary data.</text>
</comment>
<protein>
    <submittedName>
        <fullName evidence="1">Uncharacterized protein</fullName>
    </submittedName>
</protein>
<evidence type="ECO:0000313" key="2">
    <source>
        <dbReference type="Proteomes" id="UP000024635"/>
    </source>
</evidence>
<dbReference type="EMBL" id="JARK01001382">
    <property type="protein sequence ID" value="EYC12708.1"/>
    <property type="molecule type" value="Genomic_DNA"/>
</dbReference>
<proteinExistence type="predicted"/>